<comment type="caution">
    <text evidence="1">The sequence shown here is derived from an EMBL/GenBank/DDBJ whole genome shotgun (WGS) entry which is preliminary data.</text>
</comment>
<protein>
    <submittedName>
        <fullName evidence="1">Uncharacterized protein</fullName>
    </submittedName>
</protein>
<dbReference type="Proteomes" id="UP000286113">
    <property type="component" value="Unassembled WGS sequence"/>
</dbReference>
<proteinExistence type="predicted"/>
<name>A0AA92TJ97_9BACT</name>
<gene>
    <name evidence="1" type="ORF">DWX90_15380</name>
</gene>
<dbReference type="AlphaFoldDB" id="A0AA92TJ97"/>
<reference evidence="1 2" key="1">
    <citation type="submission" date="2018-08" db="EMBL/GenBank/DDBJ databases">
        <title>A genome reference for cultivated species of the human gut microbiota.</title>
        <authorList>
            <person name="Zou Y."/>
            <person name="Xue W."/>
            <person name="Luo G."/>
        </authorList>
    </citation>
    <scope>NUCLEOTIDE SEQUENCE [LARGE SCALE GENOMIC DNA]</scope>
    <source>
        <strain evidence="1 2">AF22-1</strain>
    </source>
</reference>
<evidence type="ECO:0000313" key="2">
    <source>
        <dbReference type="Proteomes" id="UP000286113"/>
    </source>
</evidence>
<sequence length="113" mass="12871">MKISNELLAAYAEGNVSTEERNVVRQYLAEYPQELESVMMMMDEDYELEVGDIEEYNDCSCNNKQQTSFYDIALSAAAFAPSNINPSFQKAAMNTERGNFNQRMEALIEELGF</sequence>
<dbReference type="EMBL" id="QRVN01000053">
    <property type="protein sequence ID" value="RGS44772.1"/>
    <property type="molecule type" value="Genomic_DNA"/>
</dbReference>
<evidence type="ECO:0000313" key="1">
    <source>
        <dbReference type="EMBL" id="RGS44772.1"/>
    </source>
</evidence>
<accession>A0AA92TJ97</accession>
<organism evidence="1 2">
    <name type="scientific">Segatella copri</name>
    <dbReference type="NCBI Taxonomy" id="165179"/>
    <lineage>
        <taxon>Bacteria</taxon>
        <taxon>Pseudomonadati</taxon>
        <taxon>Bacteroidota</taxon>
        <taxon>Bacteroidia</taxon>
        <taxon>Bacteroidales</taxon>
        <taxon>Prevotellaceae</taxon>
        <taxon>Segatella</taxon>
    </lineage>
</organism>